<sequence>MGITIGGLMCESFAGEKGNWGNKSTILIVSFLRGICQRRGGCG</sequence>
<proteinExistence type="predicted"/>
<accession>W6Q4R6</accession>
<dbReference type="AlphaFoldDB" id="W6Q4R6"/>
<evidence type="ECO:0000313" key="2">
    <source>
        <dbReference type="Proteomes" id="UP000030686"/>
    </source>
</evidence>
<dbReference type="EMBL" id="HG792015">
    <property type="protein sequence ID" value="CDM29184.1"/>
    <property type="molecule type" value="Genomic_DNA"/>
</dbReference>
<keyword evidence="2" id="KW-1185">Reference proteome</keyword>
<dbReference type="Proteomes" id="UP000030686">
    <property type="component" value="Unassembled WGS sequence"/>
</dbReference>
<protein>
    <submittedName>
        <fullName evidence="1">Genomic scaffold, ProqFM164S01</fullName>
    </submittedName>
</protein>
<name>W6Q4R6_PENRF</name>
<gene>
    <name evidence="1" type="ORF">PROQFM164_S01g002996</name>
</gene>
<organism evidence="1 2">
    <name type="scientific">Penicillium roqueforti (strain FM164)</name>
    <dbReference type="NCBI Taxonomy" id="1365484"/>
    <lineage>
        <taxon>Eukaryota</taxon>
        <taxon>Fungi</taxon>
        <taxon>Dikarya</taxon>
        <taxon>Ascomycota</taxon>
        <taxon>Pezizomycotina</taxon>
        <taxon>Eurotiomycetes</taxon>
        <taxon>Eurotiomycetidae</taxon>
        <taxon>Eurotiales</taxon>
        <taxon>Aspergillaceae</taxon>
        <taxon>Penicillium</taxon>
    </lineage>
</organism>
<reference evidence="1" key="1">
    <citation type="journal article" date="2014" name="Nat. Commun.">
        <title>Multiple recent horizontal transfers of a large genomic region in cheese making fungi.</title>
        <authorList>
            <person name="Cheeseman K."/>
            <person name="Ropars J."/>
            <person name="Renault P."/>
            <person name="Dupont J."/>
            <person name="Gouzy J."/>
            <person name="Branca A."/>
            <person name="Abraham A.L."/>
            <person name="Ceppi M."/>
            <person name="Conseiller E."/>
            <person name="Debuchy R."/>
            <person name="Malagnac F."/>
            <person name="Goarin A."/>
            <person name="Silar P."/>
            <person name="Lacoste S."/>
            <person name="Sallet E."/>
            <person name="Bensimon A."/>
            <person name="Giraud T."/>
            <person name="Brygoo Y."/>
        </authorList>
    </citation>
    <scope>NUCLEOTIDE SEQUENCE [LARGE SCALE GENOMIC DNA]</scope>
    <source>
        <strain evidence="1">FM164</strain>
    </source>
</reference>
<evidence type="ECO:0000313" key="1">
    <source>
        <dbReference type="EMBL" id="CDM29184.1"/>
    </source>
</evidence>